<evidence type="ECO:0000313" key="2">
    <source>
        <dbReference type="EMBL" id="ALJ53446.1"/>
    </source>
</evidence>
<dbReference type="EMBL" id="KT714072">
    <property type="protein sequence ID" value="ALJ53446.1"/>
    <property type="molecule type" value="Genomic_DNA"/>
</dbReference>
<dbReference type="EMBL" id="LR026989">
    <property type="protein sequence ID" value="VDB87723.1"/>
    <property type="molecule type" value="Genomic_DNA"/>
</dbReference>
<feature type="signal peptide" evidence="1">
    <location>
        <begin position="1"/>
        <end position="23"/>
    </location>
</feature>
<keyword evidence="4" id="KW-1185">Reference proteome</keyword>
<dbReference type="AlphaFoldDB" id="A0A0P0GBH1"/>
<sequence>MRTFSLMLLAAILSYLKLPSVVGYSPVPVAEASSYKCQDRVIGPVTLNDQINKAYAEAQSNQSRGLTREQIFASRQFRVILTRDGERILIQFYLSINNVKEILSLQAYVMNQLFTCHPTTEPPQLNEVLH</sequence>
<accession>A0A0P0GBH1</accession>
<reference evidence="2" key="1">
    <citation type="journal article" date="2015" name="Plant Cell">
        <title>Multiple Avirulence Loci and Allele-Specific Effector Recognition Control the Pm3 Race-Specific Resistance of Wheat to Powdery Mildew.</title>
        <authorList>
            <person name="Bourras S."/>
            <person name="McNally K.E."/>
            <person name="Ben-David R."/>
            <person name="Parlange F."/>
            <person name="Roffler S."/>
            <person name="Praz C.R."/>
            <person name="Oberhaensli S."/>
            <person name="Menardo F."/>
            <person name="Stirnweis D."/>
            <person name="Frenkel Z."/>
            <person name="Schaefer L.K."/>
            <person name="Fluckiger S."/>
            <person name="Treier G."/>
            <person name="Herren G."/>
            <person name="Korol A.B."/>
            <person name="Wicker T."/>
            <person name="Keller B."/>
        </authorList>
    </citation>
    <scope>NUCLEOTIDE SEQUENCE</scope>
    <source>
        <strain evidence="2">96224</strain>
    </source>
</reference>
<evidence type="ECO:0000256" key="1">
    <source>
        <dbReference type="SAM" id="SignalP"/>
    </source>
</evidence>
<dbReference type="Proteomes" id="UP000324639">
    <property type="component" value="Chromosome Bgt_-06"/>
</dbReference>
<dbReference type="VEuPathDB" id="FungiDB:BGT96224V316_LOCUS4111"/>
<keyword evidence="1" id="KW-0732">Signal</keyword>
<evidence type="ECO:0000313" key="3">
    <source>
        <dbReference type="EMBL" id="VDB87723.1"/>
    </source>
</evidence>
<name>A0A0P0GBH1_BLUGR</name>
<protein>
    <submittedName>
        <fullName evidence="2">Bgt_avrF2_24</fullName>
    </submittedName>
</protein>
<proteinExistence type="predicted"/>
<evidence type="ECO:0000313" key="4">
    <source>
        <dbReference type="Proteomes" id="UP000324639"/>
    </source>
</evidence>
<feature type="chain" id="PRO_5041040783" evidence="1">
    <location>
        <begin position="24"/>
        <end position="130"/>
    </location>
</feature>
<gene>
    <name evidence="3" type="ORF">BGT96224V316_LOCUS4111</name>
    <name evidence="2" type="ORF">Bgt_avrF2_24</name>
</gene>
<organism evidence="2">
    <name type="scientific">Blumeria graminis f. sp. tritici</name>
    <dbReference type="NCBI Taxonomy" id="62690"/>
    <lineage>
        <taxon>Eukaryota</taxon>
        <taxon>Fungi</taxon>
        <taxon>Dikarya</taxon>
        <taxon>Ascomycota</taxon>
        <taxon>Pezizomycotina</taxon>
        <taxon>Leotiomycetes</taxon>
        <taxon>Erysiphales</taxon>
        <taxon>Erysiphaceae</taxon>
        <taxon>Blumeria</taxon>
    </lineage>
</organism>
<reference evidence="3 4" key="2">
    <citation type="submission" date="2018-08" db="EMBL/GenBank/DDBJ databases">
        <authorList>
            <person name="Muller C M."/>
        </authorList>
    </citation>
    <scope>NUCLEOTIDE SEQUENCE [LARGE SCALE GENOMIC DNA]</scope>
</reference>